<feature type="non-terminal residue" evidence="8">
    <location>
        <position position="173"/>
    </location>
</feature>
<evidence type="ECO:0000256" key="1">
    <source>
        <dbReference type="ARBA" id="ARBA00004123"/>
    </source>
</evidence>
<dbReference type="InterPro" id="IPR009057">
    <property type="entry name" value="Homeodomain-like_sf"/>
</dbReference>
<evidence type="ECO:0000259" key="7">
    <source>
        <dbReference type="PROSITE" id="PS51294"/>
    </source>
</evidence>
<dbReference type="GO" id="GO:0042796">
    <property type="term" value="P:snRNA transcription by RNA polymerase III"/>
    <property type="evidence" value="ECO:0007669"/>
    <property type="project" value="TreeGrafter"/>
</dbReference>
<keyword evidence="3" id="KW-0238">DNA-binding</keyword>
<evidence type="ECO:0000256" key="2">
    <source>
        <dbReference type="ARBA" id="ARBA00023015"/>
    </source>
</evidence>
<sequence length="173" mass="20611">MSRSRVPVIQYMPPYFKDESMMCPPQNEEARHKLQYTTFDPLTKEDRKWSPQELRMLREAVKESVIHAGVQKFIDSLRSLHGLHLRRSWRPDGLPICALKDTEATYTGDTNWTKEEDDRLIALVKVMTVNGNVQWDKVTFYMPGRHRQQIRSRYQRTLDENVRHGRWTDHEDL</sequence>
<comment type="subcellular location">
    <subcellularLocation>
        <location evidence="1">Nucleus</location>
    </subcellularLocation>
</comment>
<evidence type="ECO:0000256" key="5">
    <source>
        <dbReference type="ARBA" id="ARBA00023242"/>
    </source>
</evidence>
<dbReference type="PANTHER" id="PTHR46621:SF1">
    <property type="entry name" value="SNRNA-ACTIVATING PROTEIN COMPLEX SUBUNIT 4"/>
    <property type="match status" value="1"/>
</dbReference>
<dbReference type="SUPFAM" id="SSF46689">
    <property type="entry name" value="Homeodomain-like"/>
    <property type="match status" value="1"/>
</dbReference>
<protein>
    <submittedName>
        <fullName evidence="8">Uncharacterized protein</fullName>
    </submittedName>
</protein>
<gene>
    <name evidence="8" type="ORF">SVUK_LOCUS18414</name>
</gene>
<dbReference type="GO" id="GO:0000978">
    <property type="term" value="F:RNA polymerase II cis-regulatory region sequence-specific DNA binding"/>
    <property type="evidence" value="ECO:0007669"/>
    <property type="project" value="TreeGrafter"/>
</dbReference>
<name>A0A3P7JIZ7_STRVU</name>
<dbReference type="GO" id="GO:0001006">
    <property type="term" value="F:RNA polymerase III type 3 promoter sequence-specific DNA binding"/>
    <property type="evidence" value="ECO:0007669"/>
    <property type="project" value="TreeGrafter"/>
</dbReference>
<dbReference type="InterPro" id="IPR051575">
    <property type="entry name" value="Myb-like_DNA-bd"/>
</dbReference>
<dbReference type="EMBL" id="UYYB01122980">
    <property type="protein sequence ID" value="VDM83416.1"/>
    <property type="molecule type" value="Genomic_DNA"/>
</dbReference>
<dbReference type="SMART" id="SM00717">
    <property type="entry name" value="SANT"/>
    <property type="match status" value="1"/>
</dbReference>
<keyword evidence="5" id="KW-0539">Nucleus</keyword>
<evidence type="ECO:0000259" key="6">
    <source>
        <dbReference type="PROSITE" id="PS50090"/>
    </source>
</evidence>
<dbReference type="InterPro" id="IPR001005">
    <property type="entry name" value="SANT/Myb"/>
</dbReference>
<evidence type="ECO:0000256" key="4">
    <source>
        <dbReference type="ARBA" id="ARBA00023163"/>
    </source>
</evidence>
<dbReference type="GO" id="GO:0042795">
    <property type="term" value="P:snRNA transcription by RNA polymerase II"/>
    <property type="evidence" value="ECO:0007669"/>
    <property type="project" value="TreeGrafter"/>
</dbReference>
<dbReference type="AlphaFoldDB" id="A0A3P7JIZ7"/>
<dbReference type="InterPro" id="IPR017930">
    <property type="entry name" value="Myb_dom"/>
</dbReference>
<evidence type="ECO:0000313" key="9">
    <source>
        <dbReference type="Proteomes" id="UP000270094"/>
    </source>
</evidence>
<dbReference type="PROSITE" id="PS51294">
    <property type="entry name" value="HTH_MYB"/>
    <property type="match status" value="1"/>
</dbReference>
<dbReference type="PANTHER" id="PTHR46621">
    <property type="entry name" value="SNRNA-ACTIVATING PROTEIN COMPLEX SUBUNIT 4"/>
    <property type="match status" value="1"/>
</dbReference>
<evidence type="ECO:0000256" key="3">
    <source>
        <dbReference type="ARBA" id="ARBA00023125"/>
    </source>
</evidence>
<accession>A0A3P7JIZ7</accession>
<dbReference type="GO" id="GO:0019185">
    <property type="term" value="C:snRNA-activating protein complex"/>
    <property type="evidence" value="ECO:0007669"/>
    <property type="project" value="TreeGrafter"/>
</dbReference>
<feature type="domain" description="HTH myb-type" evidence="7">
    <location>
        <begin position="111"/>
        <end position="162"/>
    </location>
</feature>
<proteinExistence type="predicted"/>
<dbReference type="GO" id="GO:0005634">
    <property type="term" value="C:nucleus"/>
    <property type="evidence" value="ECO:0007669"/>
    <property type="project" value="UniProtKB-SubCell"/>
</dbReference>
<keyword evidence="2" id="KW-0805">Transcription regulation</keyword>
<dbReference type="CDD" id="cd00167">
    <property type="entry name" value="SANT"/>
    <property type="match status" value="1"/>
</dbReference>
<dbReference type="Proteomes" id="UP000270094">
    <property type="component" value="Unassembled WGS sequence"/>
</dbReference>
<dbReference type="OrthoDB" id="2143914at2759"/>
<reference evidence="8 9" key="1">
    <citation type="submission" date="2018-11" db="EMBL/GenBank/DDBJ databases">
        <authorList>
            <consortium name="Pathogen Informatics"/>
        </authorList>
    </citation>
    <scope>NUCLEOTIDE SEQUENCE [LARGE SCALE GENOMIC DNA]</scope>
</reference>
<evidence type="ECO:0000313" key="8">
    <source>
        <dbReference type="EMBL" id="VDM83416.1"/>
    </source>
</evidence>
<dbReference type="Pfam" id="PF13921">
    <property type="entry name" value="Myb_DNA-bind_6"/>
    <property type="match status" value="1"/>
</dbReference>
<keyword evidence="9" id="KW-1185">Reference proteome</keyword>
<dbReference type="Gene3D" id="1.10.10.60">
    <property type="entry name" value="Homeodomain-like"/>
    <property type="match status" value="1"/>
</dbReference>
<feature type="domain" description="Myb-like" evidence="6">
    <location>
        <begin position="111"/>
        <end position="158"/>
    </location>
</feature>
<dbReference type="PROSITE" id="PS50090">
    <property type="entry name" value="MYB_LIKE"/>
    <property type="match status" value="1"/>
</dbReference>
<organism evidence="8 9">
    <name type="scientific">Strongylus vulgaris</name>
    <name type="common">Blood worm</name>
    <dbReference type="NCBI Taxonomy" id="40348"/>
    <lineage>
        <taxon>Eukaryota</taxon>
        <taxon>Metazoa</taxon>
        <taxon>Ecdysozoa</taxon>
        <taxon>Nematoda</taxon>
        <taxon>Chromadorea</taxon>
        <taxon>Rhabditida</taxon>
        <taxon>Rhabditina</taxon>
        <taxon>Rhabditomorpha</taxon>
        <taxon>Strongyloidea</taxon>
        <taxon>Strongylidae</taxon>
        <taxon>Strongylus</taxon>
    </lineage>
</organism>
<keyword evidence="4" id="KW-0804">Transcription</keyword>